<dbReference type="Proteomes" id="UP001412239">
    <property type="component" value="Unassembled WGS sequence"/>
</dbReference>
<protein>
    <recommendedName>
        <fullName evidence="4">Extracellular membrane protein CFEM domain-containing protein</fullName>
    </recommendedName>
</protein>
<evidence type="ECO:0000256" key="1">
    <source>
        <dbReference type="SAM" id="SignalP"/>
    </source>
</evidence>
<keyword evidence="3" id="KW-1185">Reference proteome</keyword>
<feature type="chain" id="PRO_5012425990" description="Extracellular membrane protein CFEM domain-containing protein" evidence="1">
    <location>
        <begin position="19"/>
        <end position="138"/>
    </location>
</feature>
<proteinExistence type="predicted"/>
<evidence type="ECO:0008006" key="4">
    <source>
        <dbReference type="Google" id="ProtNLM"/>
    </source>
</evidence>
<dbReference type="EMBL" id="LN890952">
    <property type="protein sequence ID" value="CUS15036.1"/>
    <property type="molecule type" value="Genomic_DNA"/>
</dbReference>
<evidence type="ECO:0000313" key="2">
    <source>
        <dbReference type="EMBL" id="CUS15036.1"/>
    </source>
</evidence>
<organism evidence="2 3">
    <name type="scientific">Tuber aestivum</name>
    <name type="common">summer truffle</name>
    <dbReference type="NCBI Taxonomy" id="59557"/>
    <lineage>
        <taxon>Eukaryota</taxon>
        <taxon>Fungi</taxon>
        <taxon>Dikarya</taxon>
        <taxon>Ascomycota</taxon>
        <taxon>Pezizomycotina</taxon>
        <taxon>Pezizomycetes</taxon>
        <taxon>Pezizales</taxon>
        <taxon>Tuberaceae</taxon>
        <taxon>Tuber</taxon>
    </lineage>
</organism>
<gene>
    <name evidence="2" type="ORF">GSTUAT00000840001</name>
</gene>
<sequence length="138" mass="15561">MIFQFFAAFALLFALTLSTPVFQLNGYSDPRPICSTGEGALLEDCMQAFFQMDTTPPGSCNTFITRSYEVAIWRTCRIRTWDPAFAHCIDKTNIYIAARRIMSTCWRGSGTRVAGKWSFPGTRGERGVEILSVPNTRR</sequence>
<feature type="signal peptide" evidence="1">
    <location>
        <begin position="1"/>
        <end position="18"/>
    </location>
</feature>
<reference evidence="2" key="1">
    <citation type="submission" date="2015-10" db="EMBL/GenBank/DDBJ databases">
        <authorList>
            <person name="Regsiter A."/>
            <person name="william w."/>
        </authorList>
    </citation>
    <scope>NUCLEOTIDE SEQUENCE</scope>
    <source>
        <strain evidence="2">Montdore</strain>
    </source>
</reference>
<name>A0A292Q5G8_9PEZI</name>
<dbReference type="AlphaFoldDB" id="A0A292Q5G8"/>
<accession>A0A292Q5G8</accession>
<evidence type="ECO:0000313" key="3">
    <source>
        <dbReference type="Proteomes" id="UP001412239"/>
    </source>
</evidence>
<keyword evidence="1" id="KW-0732">Signal</keyword>